<dbReference type="RefSeq" id="XP_005831833.1">
    <property type="nucleotide sequence ID" value="XM_005831776.1"/>
</dbReference>
<reference evidence="3" key="3">
    <citation type="submission" date="2015-06" db="UniProtKB">
        <authorList>
            <consortium name="EnsemblProtists"/>
        </authorList>
    </citation>
    <scope>IDENTIFICATION</scope>
</reference>
<dbReference type="AlphaFoldDB" id="L1J8I4"/>
<sequence length="123" mass="13738">MSDSKDSEPWRDEMLREAKALLDALIEKQKALEGMNSVQPSNGGVFKGSTPRPHQALTGQQSSRSIRATMLEGAQAPNINLSENNPVAKSDEADEVEEKENRQLEQNAVGPIWLIWKQSRMQH</sequence>
<dbReference type="KEGG" id="gtt:GUITHDRAFT_109276"/>
<dbReference type="EMBL" id="JH993002">
    <property type="protein sequence ID" value="EKX44853.1"/>
    <property type="molecule type" value="Genomic_DNA"/>
</dbReference>
<evidence type="ECO:0000256" key="1">
    <source>
        <dbReference type="SAM" id="MobiDB-lite"/>
    </source>
</evidence>
<feature type="compositionally biased region" description="Polar residues" evidence="1">
    <location>
        <begin position="57"/>
        <end position="66"/>
    </location>
</feature>
<dbReference type="EnsemblProtists" id="EKX44853">
    <property type="protein sequence ID" value="EKX44853"/>
    <property type="gene ID" value="GUITHDRAFT_109276"/>
</dbReference>
<dbReference type="GeneID" id="17301451"/>
<dbReference type="PaxDb" id="55529-EKX44853"/>
<dbReference type="HOGENOM" id="CLU_2019634_0_0_1"/>
<gene>
    <name evidence="2" type="ORF">GUITHDRAFT_109276</name>
</gene>
<evidence type="ECO:0000313" key="3">
    <source>
        <dbReference type="EnsemblProtists" id="EKX44853"/>
    </source>
</evidence>
<protein>
    <submittedName>
        <fullName evidence="2 3">Uncharacterized protein</fullName>
    </submittedName>
</protein>
<keyword evidence="4" id="KW-1185">Reference proteome</keyword>
<feature type="compositionally biased region" description="Polar residues" evidence="1">
    <location>
        <begin position="77"/>
        <end position="87"/>
    </location>
</feature>
<reference evidence="4" key="2">
    <citation type="submission" date="2012-11" db="EMBL/GenBank/DDBJ databases">
        <authorList>
            <person name="Kuo A."/>
            <person name="Curtis B.A."/>
            <person name="Tanifuji G."/>
            <person name="Burki F."/>
            <person name="Gruber A."/>
            <person name="Irimia M."/>
            <person name="Maruyama S."/>
            <person name="Arias M.C."/>
            <person name="Ball S.G."/>
            <person name="Gile G.H."/>
            <person name="Hirakawa Y."/>
            <person name="Hopkins J.F."/>
            <person name="Rensing S.A."/>
            <person name="Schmutz J."/>
            <person name="Symeonidi A."/>
            <person name="Elias M."/>
            <person name="Eveleigh R.J."/>
            <person name="Herman E.K."/>
            <person name="Klute M.J."/>
            <person name="Nakayama T."/>
            <person name="Obornik M."/>
            <person name="Reyes-Prieto A."/>
            <person name="Armbrust E.V."/>
            <person name="Aves S.J."/>
            <person name="Beiko R.G."/>
            <person name="Coutinho P."/>
            <person name="Dacks J.B."/>
            <person name="Durnford D.G."/>
            <person name="Fast N.M."/>
            <person name="Green B.R."/>
            <person name="Grisdale C."/>
            <person name="Hempe F."/>
            <person name="Henrissat B."/>
            <person name="Hoppner M.P."/>
            <person name="Ishida K.-I."/>
            <person name="Kim E."/>
            <person name="Koreny L."/>
            <person name="Kroth P.G."/>
            <person name="Liu Y."/>
            <person name="Malik S.-B."/>
            <person name="Maier U.G."/>
            <person name="McRose D."/>
            <person name="Mock T."/>
            <person name="Neilson J.A."/>
            <person name="Onodera N.T."/>
            <person name="Poole A.M."/>
            <person name="Pritham E.J."/>
            <person name="Richards T.A."/>
            <person name="Rocap G."/>
            <person name="Roy S.W."/>
            <person name="Sarai C."/>
            <person name="Schaack S."/>
            <person name="Shirato S."/>
            <person name="Slamovits C.H."/>
            <person name="Spencer D.F."/>
            <person name="Suzuki S."/>
            <person name="Worden A.Z."/>
            <person name="Zauner S."/>
            <person name="Barry K."/>
            <person name="Bell C."/>
            <person name="Bharti A.K."/>
            <person name="Crow J.A."/>
            <person name="Grimwood J."/>
            <person name="Kramer R."/>
            <person name="Lindquist E."/>
            <person name="Lucas S."/>
            <person name="Salamov A."/>
            <person name="McFadden G.I."/>
            <person name="Lane C.E."/>
            <person name="Keeling P.J."/>
            <person name="Gray M.W."/>
            <person name="Grigoriev I.V."/>
            <person name="Archibald J.M."/>
        </authorList>
    </citation>
    <scope>NUCLEOTIDE SEQUENCE</scope>
    <source>
        <strain evidence="4">CCMP2712</strain>
    </source>
</reference>
<feature type="region of interest" description="Disordered" evidence="1">
    <location>
        <begin position="33"/>
        <end position="104"/>
    </location>
</feature>
<organism evidence="2">
    <name type="scientific">Guillardia theta (strain CCMP2712)</name>
    <name type="common">Cryptophyte</name>
    <dbReference type="NCBI Taxonomy" id="905079"/>
    <lineage>
        <taxon>Eukaryota</taxon>
        <taxon>Cryptophyceae</taxon>
        <taxon>Pyrenomonadales</taxon>
        <taxon>Geminigeraceae</taxon>
        <taxon>Guillardia</taxon>
    </lineage>
</organism>
<name>L1J8I4_GUITC</name>
<dbReference type="Proteomes" id="UP000011087">
    <property type="component" value="Unassembled WGS sequence"/>
</dbReference>
<evidence type="ECO:0000313" key="2">
    <source>
        <dbReference type="EMBL" id="EKX44853.1"/>
    </source>
</evidence>
<accession>L1J8I4</accession>
<proteinExistence type="predicted"/>
<reference evidence="2 4" key="1">
    <citation type="journal article" date="2012" name="Nature">
        <title>Algal genomes reveal evolutionary mosaicism and the fate of nucleomorphs.</title>
        <authorList>
            <consortium name="DOE Joint Genome Institute"/>
            <person name="Curtis B.A."/>
            <person name="Tanifuji G."/>
            <person name="Burki F."/>
            <person name="Gruber A."/>
            <person name="Irimia M."/>
            <person name="Maruyama S."/>
            <person name="Arias M.C."/>
            <person name="Ball S.G."/>
            <person name="Gile G.H."/>
            <person name="Hirakawa Y."/>
            <person name="Hopkins J.F."/>
            <person name="Kuo A."/>
            <person name="Rensing S.A."/>
            <person name="Schmutz J."/>
            <person name="Symeonidi A."/>
            <person name="Elias M."/>
            <person name="Eveleigh R.J."/>
            <person name="Herman E.K."/>
            <person name="Klute M.J."/>
            <person name="Nakayama T."/>
            <person name="Obornik M."/>
            <person name="Reyes-Prieto A."/>
            <person name="Armbrust E.V."/>
            <person name="Aves S.J."/>
            <person name="Beiko R.G."/>
            <person name="Coutinho P."/>
            <person name="Dacks J.B."/>
            <person name="Durnford D.G."/>
            <person name="Fast N.M."/>
            <person name="Green B.R."/>
            <person name="Grisdale C.J."/>
            <person name="Hempel F."/>
            <person name="Henrissat B."/>
            <person name="Hoppner M.P."/>
            <person name="Ishida K."/>
            <person name="Kim E."/>
            <person name="Koreny L."/>
            <person name="Kroth P.G."/>
            <person name="Liu Y."/>
            <person name="Malik S.B."/>
            <person name="Maier U.G."/>
            <person name="McRose D."/>
            <person name="Mock T."/>
            <person name="Neilson J.A."/>
            <person name="Onodera N.T."/>
            <person name="Poole A.M."/>
            <person name="Pritham E.J."/>
            <person name="Richards T.A."/>
            <person name="Rocap G."/>
            <person name="Roy S.W."/>
            <person name="Sarai C."/>
            <person name="Schaack S."/>
            <person name="Shirato S."/>
            <person name="Slamovits C.H."/>
            <person name="Spencer D.F."/>
            <person name="Suzuki S."/>
            <person name="Worden A.Z."/>
            <person name="Zauner S."/>
            <person name="Barry K."/>
            <person name="Bell C."/>
            <person name="Bharti A.K."/>
            <person name="Crow J.A."/>
            <person name="Grimwood J."/>
            <person name="Kramer R."/>
            <person name="Lindquist E."/>
            <person name="Lucas S."/>
            <person name="Salamov A."/>
            <person name="McFadden G.I."/>
            <person name="Lane C.E."/>
            <person name="Keeling P.J."/>
            <person name="Gray M.W."/>
            <person name="Grigoriev I.V."/>
            <person name="Archibald J.M."/>
        </authorList>
    </citation>
    <scope>NUCLEOTIDE SEQUENCE</scope>
    <source>
        <strain evidence="2 4">CCMP2712</strain>
    </source>
</reference>
<evidence type="ECO:0000313" key="4">
    <source>
        <dbReference type="Proteomes" id="UP000011087"/>
    </source>
</evidence>